<evidence type="ECO:0000313" key="2">
    <source>
        <dbReference type="EMBL" id="GEA80517.1"/>
    </source>
</evidence>
<dbReference type="EMBL" id="BJLP01000012">
    <property type="protein sequence ID" value="GEA80517.1"/>
    <property type="molecule type" value="Genomic_DNA"/>
</dbReference>
<dbReference type="InterPro" id="IPR036388">
    <property type="entry name" value="WH-like_DNA-bd_sf"/>
</dbReference>
<feature type="domain" description="HTH marR-type" evidence="1">
    <location>
        <begin position="21"/>
        <end position="157"/>
    </location>
</feature>
<keyword evidence="3" id="KW-1185">Reference proteome</keyword>
<dbReference type="AlphaFoldDB" id="A0A4Y3K965"/>
<dbReference type="SMART" id="SM00347">
    <property type="entry name" value="HTH_MARR"/>
    <property type="match status" value="1"/>
</dbReference>
<dbReference type="InterPro" id="IPR000835">
    <property type="entry name" value="HTH_MarR-typ"/>
</dbReference>
<dbReference type="GO" id="GO:0006950">
    <property type="term" value="P:response to stress"/>
    <property type="evidence" value="ECO:0007669"/>
    <property type="project" value="TreeGrafter"/>
</dbReference>
<gene>
    <name evidence="2" type="ORF">CUD01_09610</name>
</gene>
<accession>A0A4Y3K965</accession>
<dbReference type="PANTHER" id="PTHR33164">
    <property type="entry name" value="TRANSCRIPTIONAL REGULATOR, MARR FAMILY"/>
    <property type="match status" value="1"/>
</dbReference>
<proteinExistence type="predicted"/>
<protein>
    <submittedName>
        <fullName evidence="2">MarR family transcriptional regulator</fullName>
    </submittedName>
</protein>
<sequence length="179" mass="19572">MTAMPETATPEHYWYGEDPSPAEMLEALRAFRRADAAMRRRTAADMAMNETDLRALQVVIARELDGRSTSPHHLADVLQISTASTTKLVDRLTRSGHLVREAHPTDRRGVVVRATPHAHDEVHERLAGMHARMAGVADDVPRAARPAVVAFLREMTAVLDDDEPIAPLTTAPTAVDGDA</sequence>
<dbReference type="PROSITE" id="PS50995">
    <property type="entry name" value="HTH_MARR_2"/>
    <property type="match status" value="1"/>
</dbReference>
<dbReference type="Proteomes" id="UP000315842">
    <property type="component" value="Unassembled WGS sequence"/>
</dbReference>
<dbReference type="InterPro" id="IPR039422">
    <property type="entry name" value="MarR/SlyA-like"/>
</dbReference>
<evidence type="ECO:0000259" key="1">
    <source>
        <dbReference type="PROSITE" id="PS50995"/>
    </source>
</evidence>
<comment type="caution">
    <text evidence="2">The sequence shown here is derived from an EMBL/GenBank/DDBJ whole genome shotgun (WGS) entry which is preliminary data.</text>
</comment>
<dbReference type="Gene3D" id="1.10.10.10">
    <property type="entry name" value="Winged helix-like DNA-binding domain superfamily/Winged helix DNA-binding domain"/>
    <property type="match status" value="1"/>
</dbReference>
<organism evidence="2 3">
    <name type="scientific">Cellulomonas uda</name>
    <dbReference type="NCBI Taxonomy" id="1714"/>
    <lineage>
        <taxon>Bacteria</taxon>
        <taxon>Bacillati</taxon>
        <taxon>Actinomycetota</taxon>
        <taxon>Actinomycetes</taxon>
        <taxon>Micrococcales</taxon>
        <taxon>Cellulomonadaceae</taxon>
        <taxon>Cellulomonas</taxon>
    </lineage>
</organism>
<reference evidence="2 3" key="1">
    <citation type="submission" date="2019-06" db="EMBL/GenBank/DDBJ databases">
        <title>Whole genome shotgun sequence of Cellulomonas uda NBRC 3747.</title>
        <authorList>
            <person name="Hosoyama A."/>
            <person name="Uohara A."/>
            <person name="Ohji S."/>
            <person name="Ichikawa N."/>
        </authorList>
    </citation>
    <scope>NUCLEOTIDE SEQUENCE [LARGE SCALE GENOMIC DNA]</scope>
    <source>
        <strain evidence="2 3">NBRC 3747</strain>
    </source>
</reference>
<dbReference type="SUPFAM" id="SSF46785">
    <property type="entry name" value="Winged helix' DNA-binding domain"/>
    <property type="match status" value="1"/>
</dbReference>
<dbReference type="InterPro" id="IPR036390">
    <property type="entry name" value="WH_DNA-bd_sf"/>
</dbReference>
<dbReference type="PANTHER" id="PTHR33164:SF43">
    <property type="entry name" value="HTH-TYPE TRANSCRIPTIONAL REPRESSOR YETL"/>
    <property type="match status" value="1"/>
</dbReference>
<evidence type="ECO:0000313" key="3">
    <source>
        <dbReference type="Proteomes" id="UP000315842"/>
    </source>
</evidence>
<dbReference type="GO" id="GO:0003700">
    <property type="term" value="F:DNA-binding transcription factor activity"/>
    <property type="evidence" value="ECO:0007669"/>
    <property type="project" value="InterPro"/>
</dbReference>
<dbReference type="Pfam" id="PF12802">
    <property type="entry name" value="MarR_2"/>
    <property type="match status" value="1"/>
</dbReference>
<name>A0A4Y3K965_CELUD</name>